<protein>
    <submittedName>
        <fullName evidence="1">Uncharacterized protein</fullName>
    </submittedName>
</protein>
<keyword evidence="2" id="KW-1185">Reference proteome</keyword>
<dbReference type="Proteomes" id="UP000054564">
    <property type="component" value="Unassembled WGS sequence"/>
</dbReference>
<sequence length="424" mass="48350">MAGQSAFEPVAEMIAGFRQINLNKKSERDYKAIFKQAIVKLHERVLTHDKRTINNPTLSNPIRAPPGEISHTGSGIVNKMARVILPTLKERLKLLPPAMNPTTMRSGSPKWFEEILDNLIAIDKLLEQIDSSVNMIWRVWKPNQDKKRSIHYLSYSRINTIACGTYDLLTGPLDMLLLACIKFFDNFSFSTPSSDNHTIAQRWDDVATRTNTSIEHLDRLIQHMQKPYVAVAKDEMQELVDQIDVYIKSLVKHLNYPWGQESESDEDIQELSVTGRKYVRNGIPVIKLCRVFFNKLSRSTNSQPLIFDGPGMKMEDSRVKDLLVYNKEAKRLIYEFTDEVKCTPSHRQNAETVSINIMGGLIDCWGVVEDYWKSLLASNDPRVDKEAIADARRWLESFTKAWFSATTTMAMATGWQGPGSSAYD</sequence>
<name>A0A0L0VFF3_9BASI</name>
<gene>
    <name evidence="1" type="ORF">PSTG_08688</name>
</gene>
<evidence type="ECO:0000313" key="1">
    <source>
        <dbReference type="EMBL" id="KNE98015.1"/>
    </source>
</evidence>
<evidence type="ECO:0000313" key="2">
    <source>
        <dbReference type="Proteomes" id="UP000054564"/>
    </source>
</evidence>
<dbReference type="PANTHER" id="PTHR33069:SF3">
    <property type="entry name" value="DYNEIN HEAVY CHAIN TAIL DOMAIN-CONTAINING PROTEIN"/>
    <property type="match status" value="1"/>
</dbReference>
<dbReference type="EMBL" id="AJIL01000061">
    <property type="protein sequence ID" value="KNE98015.1"/>
    <property type="molecule type" value="Genomic_DNA"/>
</dbReference>
<comment type="caution">
    <text evidence="1">The sequence shown here is derived from an EMBL/GenBank/DDBJ whole genome shotgun (WGS) entry which is preliminary data.</text>
</comment>
<organism evidence="1 2">
    <name type="scientific">Puccinia striiformis f. sp. tritici PST-78</name>
    <dbReference type="NCBI Taxonomy" id="1165861"/>
    <lineage>
        <taxon>Eukaryota</taxon>
        <taxon>Fungi</taxon>
        <taxon>Dikarya</taxon>
        <taxon>Basidiomycota</taxon>
        <taxon>Pucciniomycotina</taxon>
        <taxon>Pucciniomycetes</taxon>
        <taxon>Pucciniales</taxon>
        <taxon>Pucciniaceae</taxon>
        <taxon>Puccinia</taxon>
    </lineage>
</organism>
<dbReference type="OrthoDB" id="2501791at2759"/>
<proteinExistence type="predicted"/>
<reference evidence="2" key="1">
    <citation type="submission" date="2014-03" db="EMBL/GenBank/DDBJ databases">
        <title>The Genome Sequence of Puccinia striiformis f. sp. tritici PST-78.</title>
        <authorList>
            <consortium name="The Broad Institute Genome Sequencing Platform"/>
            <person name="Cuomo C."/>
            <person name="Hulbert S."/>
            <person name="Chen X."/>
            <person name="Walker B."/>
            <person name="Young S.K."/>
            <person name="Zeng Q."/>
            <person name="Gargeya S."/>
            <person name="Fitzgerald M."/>
            <person name="Haas B."/>
            <person name="Abouelleil A."/>
            <person name="Alvarado L."/>
            <person name="Arachchi H.M."/>
            <person name="Berlin A.M."/>
            <person name="Chapman S.B."/>
            <person name="Goldberg J."/>
            <person name="Griggs A."/>
            <person name="Gujja S."/>
            <person name="Hansen M."/>
            <person name="Howarth C."/>
            <person name="Imamovic A."/>
            <person name="Larimer J."/>
            <person name="McCowan C."/>
            <person name="Montmayeur A."/>
            <person name="Murphy C."/>
            <person name="Neiman D."/>
            <person name="Pearson M."/>
            <person name="Priest M."/>
            <person name="Roberts A."/>
            <person name="Saif S."/>
            <person name="Shea T."/>
            <person name="Sisk P."/>
            <person name="Sykes S."/>
            <person name="Wortman J."/>
            <person name="Nusbaum C."/>
            <person name="Birren B."/>
        </authorList>
    </citation>
    <scope>NUCLEOTIDE SEQUENCE [LARGE SCALE GENOMIC DNA]</scope>
    <source>
        <strain evidence="2">race PST-78</strain>
    </source>
</reference>
<accession>A0A0L0VFF3</accession>
<dbReference type="PANTHER" id="PTHR33069">
    <property type="entry name" value="CHROMOSOME 7, WHOLE GENOME SHOTGUN SEQUENCE-RELATED"/>
    <property type="match status" value="1"/>
</dbReference>
<dbReference type="AlphaFoldDB" id="A0A0L0VFF3"/>